<dbReference type="InterPro" id="IPR001179">
    <property type="entry name" value="PPIase_FKBP_dom"/>
</dbReference>
<gene>
    <name evidence="19" type="ORF">NDU88_011831</name>
</gene>
<feature type="coiled-coil region" evidence="16">
    <location>
        <begin position="633"/>
        <end position="780"/>
    </location>
</feature>
<dbReference type="Pfam" id="PF00254">
    <property type="entry name" value="FKBP_C"/>
    <property type="match status" value="1"/>
</dbReference>
<comment type="caution">
    <text evidence="19">The sequence shown here is derived from an EMBL/GenBank/DDBJ whole genome shotgun (WGS) entry which is preliminary data.</text>
</comment>
<evidence type="ECO:0000256" key="6">
    <source>
        <dbReference type="ARBA" id="ARBA00022490"/>
    </source>
</evidence>
<evidence type="ECO:0000256" key="2">
    <source>
        <dbReference type="ARBA" id="ARBA00004489"/>
    </source>
</evidence>
<sequence length="1312" mass="145275">MFGTDEDDADFLSPTGGAKLASLFGLDQAVSNQGNESFQYTAPKQPKKGQPATANQKAQKPATSGTSSVLFATAIHAYRFNNGQYAKQGKFGAAVLGNHSTKEYKILLYISQQQPVTTARIHPGFVFTVQASNYSTFYDDQRQNWSIMFETEKSAIDFSKQVCMAKCNSSSSLDSVIYQDLILGEGQASETGDALEVAYTGWLFQNSELGQMFDSNQGKDKLLRLKLGSGKVIKGWEDGMVGLRKGGKRLLIIPPSLAYGTSGVAGRIPPDSTLVFEVEVKRVKFMKDFGSDKQSTGSRDSAAPSPVPISDGLSADLAFPPPITVPPKPGEPAVRAKSNSISEQLANPDMAKAKLISRMARMGQPMLPFLAGGPTPQPDSSDSEIEDPNIHHGTTPPVGQAPVHPSVQLSHMMPPQIPSQVSQPPVSGLQTSSAALLQVATLQSQPTIPGTAPAFQPYTGMAYAYQPGSATTTQLQPMGHMYPSQLPQVPQFQASGDVTSFLMTEARQHNTEIRMAVSKVADKIDQLNSKVDEFQKQNMGSSMALPSISSVTMETAMIMNNIQRIIQENERLKHEVFEKSNRIEEQNEKITELIQRNQRYVEQSNLLMEKRNNTLISSTESTQARVLHAEQAKAKVAEDLAEATGQVSRLQLELTSHQKKEMELQAQLTTALQEAEKQGKQLSVFQAQLAELQEVSEHAQSKFKAEKQSRRELDVKVTTLEEEVLDLRVEKANLEKNLAERKKKSQLERQQAEEEMEEVRKSYQQELEKMRQHLKKARTSTDEVAAEQASLLQAELESQWQAKCERMLASAKEQHVRQYQDACEQRDALQQRLTQLEEKLATFRESRDSEVKKLETLQEKADQLETLEEKYATLQARTVAMKEQYEGQVKELEKKASSTDAKTEVAVSQSHDTTGEVKKIMNGVFQSLRGEFDLEESYKGRDILGVIMNTIKTVTLELLDVQPPKAQPETSSSSEDEEDDEEETPVNIIEESELKSSPQMKEVDFGQENFQPESPEQNGDMKESNDPKGVSSRPSEEEVEGPPCTEQLRVEASTDQANLKSERIFLVEDQSKVFQPIQVVPQGVPDLSLPSQAIDSGLQLPTVQEVPDLVVSMQRENQSVPQIIDPLKQSQGKDVLNLMGTQQIEEPSEQPCAVVQSILLVTSDSMEEKQEKAVVTKDLTNHKEEEEPNDLDAGGKLEVPPPLSSDEDEECSDITNGDITATSGAVKHTKTEPQVKQQIENENPQKIKSSILNDEDSDEDDLFKTATPKPLKPALTPKLDEEEDEEMSLKGRPPPAPLFGDDEEDEDLDWLG</sequence>
<evidence type="ECO:0000313" key="19">
    <source>
        <dbReference type="EMBL" id="KAJ1145545.1"/>
    </source>
</evidence>
<feature type="compositionally biased region" description="Polar residues" evidence="17">
    <location>
        <begin position="52"/>
        <end position="61"/>
    </location>
</feature>
<feature type="compositionally biased region" description="Polar residues" evidence="17">
    <location>
        <begin position="1008"/>
        <end position="1017"/>
    </location>
</feature>
<comment type="subunit">
    <text evidence="14">Interacts with WIP and actin. Interacts with TBC1D23.</text>
</comment>
<keyword evidence="9" id="KW-0967">Endosome</keyword>
<dbReference type="EC" id="5.2.1.8" evidence="15"/>
<feature type="coiled-coil region" evidence="16">
    <location>
        <begin position="562"/>
        <end position="603"/>
    </location>
</feature>
<keyword evidence="20" id="KW-1185">Reference proteome</keyword>
<feature type="domain" description="PPIase FKBP-type" evidence="18">
    <location>
        <begin position="192"/>
        <end position="284"/>
    </location>
</feature>
<dbReference type="GO" id="GO:0005769">
    <property type="term" value="C:early endosome"/>
    <property type="evidence" value="ECO:0007669"/>
    <property type="project" value="UniProtKB-SubCell"/>
</dbReference>
<feature type="region of interest" description="Disordered" evidence="17">
    <location>
        <begin position="38"/>
        <end position="61"/>
    </location>
</feature>
<evidence type="ECO:0000256" key="3">
    <source>
        <dbReference type="ARBA" id="ARBA00004496"/>
    </source>
</evidence>
<keyword evidence="15" id="KW-0697">Rotamase</keyword>
<evidence type="ECO:0000256" key="12">
    <source>
        <dbReference type="ARBA" id="ARBA00023203"/>
    </source>
</evidence>
<evidence type="ECO:0000256" key="10">
    <source>
        <dbReference type="ARBA" id="ARBA00022990"/>
    </source>
</evidence>
<feature type="region of interest" description="Disordered" evidence="17">
    <location>
        <begin position="366"/>
        <end position="412"/>
    </location>
</feature>
<keyword evidence="11 16" id="KW-0175">Coiled coil</keyword>
<dbReference type="GO" id="GO:0003779">
    <property type="term" value="F:actin binding"/>
    <property type="evidence" value="ECO:0007669"/>
    <property type="project" value="UniProtKB-KW"/>
</dbReference>
<feature type="compositionally biased region" description="Basic and acidic residues" evidence="17">
    <location>
        <begin position="1166"/>
        <end position="1185"/>
    </location>
</feature>
<dbReference type="PANTHER" id="PTHR44927">
    <property type="entry name" value="FK506-BINDING PROTEIN 15"/>
    <property type="match status" value="1"/>
</dbReference>
<comment type="similarity">
    <text evidence="4">Belongs to the FKBP-type PPIase family.</text>
</comment>
<evidence type="ECO:0000259" key="18">
    <source>
        <dbReference type="PROSITE" id="PS50059"/>
    </source>
</evidence>
<feature type="compositionally biased region" description="Acidic residues" evidence="17">
    <location>
        <begin position="1300"/>
        <end position="1312"/>
    </location>
</feature>
<evidence type="ECO:0000256" key="5">
    <source>
        <dbReference type="ARBA" id="ARBA00022448"/>
    </source>
</evidence>
<evidence type="ECO:0000256" key="14">
    <source>
        <dbReference type="ARBA" id="ARBA00065657"/>
    </source>
</evidence>
<dbReference type="GO" id="GO:0006897">
    <property type="term" value="P:endocytosis"/>
    <property type="evidence" value="ECO:0007669"/>
    <property type="project" value="UniProtKB-KW"/>
</dbReference>
<proteinExistence type="inferred from homology"/>
<evidence type="ECO:0000256" key="17">
    <source>
        <dbReference type="SAM" id="MobiDB-lite"/>
    </source>
</evidence>
<evidence type="ECO:0000256" key="9">
    <source>
        <dbReference type="ARBA" id="ARBA00022753"/>
    </source>
</evidence>
<keyword evidence="5" id="KW-0813">Transport</keyword>
<evidence type="ECO:0000256" key="16">
    <source>
        <dbReference type="SAM" id="Coils"/>
    </source>
</evidence>
<feature type="coiled-coil region" evidence="16">
    <location>
        <begin position="812"/>
        <end position="902"/>
    </location>
</feature>
<evidence type="ECO:0000256" key="8">
    <source>
        <dbReference type="ARBA" id="ARBA00022583"/>
    </source>
</evidence>
<feature type="compositionally biased region" description="Polar residues" evidence="17">
    <location>
        <begin position="1232"/>
        <end position="1252"/>
    </location>
</feature>
<feature type="compositionally biased region" description="Polar residues" evidence="17">
    <location>
        <begin position="1213"/>
        <end position="1223"/>
    </location>
</feature>
<keyword evidence="13" id="KW-0966">Cell projection</keyword>
<dbReference type="GO" id="GO:0003755">
    <property type="term" value="F:peptidyl-prolyl cis-trans isomerase activity"/>
    <property type="evidence" value="ECO:0007669"/>
    <property type="project" value="UniProtKB-KW"/>
</dbReference>
<keyword evidence="8" id="KW-0254">Endocytosis</keyword>
<evidence type="ECO:0000313" key="20">
    <source>
        <dbReference type="Proteomes" id="UP001066276"/>
    </source>
</evidence>
<feature type="compositionally biased region" description="Pro residues" evidence="17">
    <location>
        <begin position="319"/>
        <end position="330"/>
    </location>
</feature>
<evidence type="ECO:0000256" key="7">
    <source>
        <dbReference type="ARBA" id="ARBA00022553"/>
    </source>
</evidence>
<keyword evidence="6" id="KW-0963">Cytoplasm</keyword>
<keyword evidence="10" id="KW-0007">Acetylation</keyword>
<comment type="catalytic activity">
    <reaction evidence="15">
        <text>[protein]-peptidylproline (omega=180) = [protein]-peptidylproline (omega=0)</text>
        <dbReference type="Rhea" id="RHEA:16237"/>
        <dbReference type="Rhea" id="RHEA-COMP:10747"/>
        <dbReference type="Rhea" id="RHEA-COMP:10748"/>
        <dbReference type="ChEBI" id="CHEBI:83833"/>
        <dbReference type="ChEBI" id="CHEBI:83834"/>
        <dbReference type="EC" id="5.2.1.8"/>
    </reaction>
</comment>
<evidence type="ECO:0000256" key="13">
    <source>
        <dbReference type="ARBA" id="ARBA00023273"/>
    </source>
</evidence>
<dbReference type="InterPro" id="IPR056598">
    <property type="entry name" value="FKBP-15_dom"/>
</dbReference>
<feature type="region of interest" description="Disordered" evidence="17">
    <location>
        <begin position="960"/>
        <end position="1055"/>
    </location>
</feature>
<feature type="compositionally biased region" description="Low complexity" evidence="17">
    <location>
        <begin position="1264"/>
        <end position="1277"/>
    </location>
</feature>
<dbReference type="Proteomes" id="UP001066276">
    <property type="component" value="Chromosome 6"/>
</dbReference>
<dbReference type="PANTHER" id="PTHR44927:SF1">
    <property type="entry name" value="FK506-BINDING PROTEIN 15"/>
    <property type="match status" value="1"/>
</dbReference>
<dbReference type="FunFam" id="3.10.50.40:FF:000020">
    <property type="entry name" value="Peptidylprolyl isomerase"/>
    <property type="match status" value="1"/>
</dbReference>
<feature type="compositionally biased region" description="Acidic residues" evidence="17">
    <location>
        <begin position="974"/>
        <end position="984"/>
    </location>
</feature>
<protein>
    <recommendedName>
        <fullName evidence="15">peptidylprolyl isomerase</fullName>
        <ecNumber evidence="15">5.2.1.8</ecNumber>
    </recommendedName>
</protein>
<keyword evidence="15" id="KW-0413">Isomerase</keyword>
<evidence type="ECO:0000256" key="15">
    <source>
        <dbReference type="PROSITE-ProRule" id="PRU00277"/>
    </source>
</evidence>
<dbReference type="EMBL" id="JANPWB010000010">
    <property type="protein sequence ID" value="KAJ1145545.1"/>
    <property type="molecule type" value="Genomic_DNA"/>
</dbReference>
<keyword evidence="7" id="KW-0597">Phosphoprotein</keyword>
<dbReference type="InterPro" id="IPR046357">
    <property type="entry name" value="PPIase_dom_sf"/>
</dbReference>
<reference evidence="19" key="1">
    <citation type="journal article" date="2022" name="bioRxiv">
        <title>Sequencing and chromosome-scale assembly of the giantPleurodeles waltlgenome.</title>
        <authorList>
            <person name="Brown T."/>
            <person name="Elewa A."/>
            <person name="Iarovenko S."/>
            <person name="Subramanian E."/>
            <person name="Araus A.J."/>
            <person name="Petzold A."/>
            <person name="Susuki M."/>
            <person name="Suzuki K.-i.T."/>
            <person name="Hayashi T."/>
            <person name="Toyoda A."/>
            <person name="Oliveira C."/>
            <person name="Osipova E."/>
            <person name="Leigh N.D."/>
            <person name="Simon A."/>
            <person name="Yun M.H."/>
        </authorList>
    </citation>
    <scope>NUCLEOTIDE SEQUENCE</scope>
    <source>
        <strain evidence="19">20211129_DDA</strain>
        <tissue evidence="19">Liver</tissue>
    </source>
</reference>
<evidence type="ECO:0000256" key="1">
    <source>
        <dbReference type="ARBA" id="ARBA00004412"/>
    </source>
</evidence>
<feature type="region of interest" description="Disordered" evidence="17">
    <location>
        <begin position="1166"/>
        <end position="1312"/>
    </location>
</feature>
<accession>A0AAV7QZW5</accession>
<name>A0AAV7QZW5_PLEWA</name>
<comment type="subcellular location">
    <subcellularLocation>
        <location evidence="2">Cell projection</location>
        <location evidence="2">Axon</location>
    </subcellularLocation>
    <subcellularLocation>
        <location evidence="3">Cytoplasm</location>
    </subcellularLocation>
    <subcellularLocation>
        <location evidence="1">Early endosome</location>
    </subcellularLocation>
</comment>
<keyword evidence="12" id="KW-0009">Actin-binding</keyword>
<dbReference type="SUPFAM" id="SSF54534">
    <property type="entry name" value="FKBP-like"/>
    <property type="match status" value="1"/>
</dbReference>
<dbReference type="GO" id="GO:0030426">
    <property type="term" value="C:growth cone"/>
    <property type="evidence" value="ECO:0007669"/>
    <property type="project" value="TreeGrafter"/>
</dbReference>
<organism evidence="19 20">
    <name type="scientific">Pleurodeles waltl</name>
    <name type="common">Iberian ribbed newt</name>
    <dbReference type="NCBI Taxonomy" id="8319"/>
    <lineage>
        <taxon>Eukaryota</taxon>
        <taxon>Metazoa</taxon>
        <taxon>Chordata</taxon>
        <taxon>Craniata</taxon>
        <taxon>Vertebrata</taxon>
        <taxon>Euteleostomi</taxon>
        <taxon>Amphibia</taxon>
        <taxon>Batrachia</taxon>
        <taxon>Caudata</taxon>
        <taxon>Salamandroidea</taxon>
        <taxon>Salamandridae</taxon>
        <taxon>Pleurodelinae</taxon>
        <taxon>Pleurodeles</taxon>
    </lineage>
</organism>
<dbReference type="Pfam" id="PF23649">
    <property type="entry name" value="FKBP15"/>
    <property type="match status" value="1"/>
</dbReference>
<dbReference type="PROSITE" id="PS50059">
    <property type="entry name" value="FKBP_PPIASE"/>
    <property type="match status" value="1"/>
</dbReference>
<feature type="region of interest" description="Disordered" evidence="17">
    <location>
        <begin position="290"/>
        <end position="344"/>
    </location>
</feature>
<evidence type="ECO:0000256" key="11">
    <source>
        <dbReference type="ARBA" id="ARBA00023054"/>
    </source>
</evidence>
<evidence type="ECO:0000256" key="4">
    <source>
        <dbReference type="ARBA" id="ARBA00006577"/>
    </source>
</evidence>
<dbReference type="Gene3D" id="3.10.50.40">
    <property type="match status" value="1"/>
</dbReference>